<accession>A0AC61QID8</accession>
<comment type="caution">
    <text evidence="1">The sequence shown here is derived from an EMBL/GenBank/DDBJ whole genome shotgun (WGS) entry which is preliminary data.</text>
</comment>
<evidence type="ECO:0000313" key="1">
    <source>
        <dbReference type="EMBL" id="TDF72676.1"/>
    </source>
</evidence>
<reference evidence="1" key="1">
    <citation type="submission" date="2019-03" db="EMBL/GenBank/DDBJ databases">
        <title>Candidatus Syntrophosphaera thermopropionivorans: a novel player in syntrophic propionate oxidation during anaerobic digestion.</title>
        <authorList>
            <person name="Dyksma S."/>
        </authorList>
    </citation>
    <scope>NUCLEOTIDE SEQUENCE</scope>
    <source>
        <strain evidence="1">W5</strain>
    </source>
</reference>
<name>A0AC61QID8_9BACT</name>
<keyword evidence="2" id="KW-1185">Reference proteome</keyword>
<organism evidence="1 2">
    <name type="scientific">Candidatus Syntrophosphaera thermopropionivorans</name>
    <dbReference type="NCBI Taxonomy" id="2593015"/>
    <lineage>
        <taxon>Bacteria</taxon>
        <taxon>Pseudomonadati</taxon>
        <taxon>Candidatus Cloacimonadota</taxon>
        <taxon>Candidatus Cloacimonadia</taxon>
        <taxon>Candidatus Cloacimonadales</taxon>
        <taxon>Candidatus Cloacimonadaceae</taxon>
        <taxon>Candidatus Syntrophosphaera</taxon>
    </lineage>
</organism>
<evidence type="ECO:0000313" key="2">
    <source>
        <dbReference type="Proteomes" id="UP000294588"/>
    </source>
</evidence>
<dbReference type="EMBL" id="SMOG01000021">
    <property type="protein sequence ID" value="TDF72676.1"/>
    <property type="molecule type" value="Genomic_DNA"/>
</dbReference>
<proteinExistence type="predicted"/>
<gene>
    <name evidence="1" type="ORF">E0946_05935</name>
</gene>
<protein>
    <submittedName>
        <fullName evidence="1">N-acetylmuramoyl-L-alanine amidase</fullName>
    </submittedName>
</protein>
<sequence length="304" mass="34501">MFFFYGEQFIFLLNSPFYTFKQSIFNMQYPLLQVGPHYFVPTTFIMDNLPLHFPGQIQNKNGTLYLPQPKDKSVKRIVIDPGHGGKDPGAIGPNGTRESHINLNVALRLKQLLEQELGLEVLMTRTDDRFVSLGDRTKFANDNKADLFISIHTNASRTNGAQGIETYYLSTKSTTESRAVEALENSVVELYEGAGAKQKYEALDFILMDMLQTEHLEHSNNLATLVQHNLVAGTQTKNRGVKQANFYVLRGAFMPAILIEMGFISNSEEEALLANPKYQDRIAQAIFEGIKRFKYDYDRIRLTS</sequence>
<dbReference type="Proteomes" id="UP000294588">
    <property type="component" value="Unassembled WGS sequence"/>
</dbReference>